<proteinExistence type="predicted"/>
<dbReference type="Proteomes" id="UP000277766">
    <property type="component" value="Unassembled WGS sequence"/>
</dbReference>
<evidence type="ECO:0000259" key="3">
    <source>
        <dbReference type="PROSITE" id="PS50206"/>
    </source>
</evidence>
<reference evidence="4 5" key="1">
    <citation type="submission" date="2018-12" db="EMBL/GenBank/DDBJ databases">
        <title>Deinococcus radiophilus ATCC 27603 genome sequencing and assembly.</title>
        <authorList>
            <person name="Maclea K.S."/>
            <person name="Maynard C.R."/>
        </authorList>
    </citation>
    <scope>NUCLEOTIDE SEQUENCE [LARGE SCALE GENOMIC DNA]</scope>
    <source>
        <strain evidence="4 5">ATCC 27603</strain>
    </source>
</reference>
<dbReference type="PANTHER" id="PTHR43031:SF1">
    <property type="entry name" value="PYRIDINE NUCLEOTIDE-DISULPHIDE OXIDOREDUCTASE"/>
    <property type="match status" value="1"/>
</dbReference>
<dbReference type="SUPFAM" id="SSF52821">
    <property type="entry name" value="Rhodanese/Cell cycle control phosphatase"/>
    <property type="match status" value="1"/>
</dbReference>
<name>A0A3S0I580_9DEIO</name>
<feature type="region of interest" description="Disordered" evidence="1">
    <location>
        <begin position="24"/>
        <end position="45"/>
    </location>
</feature>
<feature type="signal peptide" evidence="2">
    <location>
        <begin position="1"/>
        <end position="20"/>
    </location>
</feature>
<dbReference type="PROSITE" id="PS50206">
    <property type="entry name" value="RHODANESE_3"/>
    <property type="match status" value="1"/>
</dbReference>
<dbReference type="PANTHER" id="PTHR43031">
    <property type="entry name" value="FAD-DEPENDENT OXIDOREDUCTASE"/>
    <property type="match status" value="1"/>
</dbReference>
<dbReference type="PROSITE" id="PS51257">
    <property type="entry name" value="PROKAR_LIPOPROTEIN"/>
    <property type="match status" value="1"/>
</dbReference>
<organism evidence="4 5">
    <name type="scientific">Deinococcus radiophilus</name>
    <dbReference type="NCBI Taxonomy" id="32062"/>
    <lineage>
        <taxon>Bacteria</taxon>
        <taxon>Thermotogati</taxon>
        <taxon>Deinococcota</taxon>
        <taxon>Deinococci</taxon>
        <taxon>Deinococcales</taxon>
        <taxon>Deinococcaceae</taxon>
        <taxon>Deinococcus</taxon>
    </lineage>
</organism>
<dbReference type="Gene3D" id="3.40.250.10">
    <property type="entry name" value="Rhodanese-like domain"/>
    <property type="match status" value="1"/>
</dbReference>
<feature type="chain" id="PRO_5018712897" evidence="2">
    <location>
        <begin position="21"/>
        <end position="149"/>
    </location>
</feature>
<accession>A0A3S0I580</accession>
<dbReference type="InterPro" id="IPR036873">
    <property type="entry name" value="Rhodanese-like_dom_sf"/>
</dbReference>
<keyword evidence="5" id="KW-1185">Reference proteome</keyword>
<dbReference type="RefSeq" id="WP_126352811.1">
    <property type="nucleotide sequence ID" value="NZ_RXPE01000028.1"/>
</dbReference>
<gene>
    <name evidence="4" type="ORF">EJ104_10970</name>
</gene>
<feature type="domain" description="Rhodanese" evidence="3">
    <location>
        <begin position="62"/>
        <end position="149"/>
    </location>
</feature>
<dbReference type="AlphaFoldDB" id="A0A3S0I580"/>
<dbReference type="InterPro" id="IPR050229">
    <property type="entry name" value="GlpE_sulfurtransferase"/>
</dbReference>
<evidence type="ECO:0000313" key="5">
    <source>
        <dbReference type="Proteomes" id="UP000277766"/>
    </source>
</evidence>
<evidence type="ECO:0000256" key="1">
    <source>
        <dbReference type="SAM" id="MobiDB-lite"/>
    </source>
</evidence>
<keyword evidence="2" id="KW-0732">Signal</keyword>
<sequence length="149" mass="15368">MTTFARFALPLLAFSLVACAPADGADTAPPTSTSPSSAAPTAQAPAAAGYQTVTVQALHERLGQDIHIIDVRTPEEFAAGHIEGAQLLPLGELEGRMAELPKDGELYVVCRSGSRSAQASELLTQAGRSVTNVDGGMLAWEAAGLPVVQ</sequence>
<dbReference type="EMBL" id="RXPE01000028">
    <property type="protein sequence ID" value="RTR25406.1"/>
    <property type="molecule type" value="Genomic_DNA"/>
</dbReference>
<dbReference type="CDD" id="cd00158">
    <property type="entry name" value="RHOD"/>
    <property type="match status" value="1"/>
</dbReference>
<evidence type="ECO:0000313" key="4">
    <source>
        <dbReference type="EMBL" id="RTR25406.1"/>
    </source>
</evidence>
<dbReference type="OrthoDB" id="9800872at2"/>
<dbReference type="Pfam" id="PF00581">
    <property type="entry name" value="Rhodanese"/>
    <property type="match status" value="1"/>
</dbReference>
<dbReference type="InterPro" id="IPR001763">
    <property type="entry name" value="Rhodanese-like_dom"/>
</dbReference>
<protein>
    <submittedName>
        <fullName evidence="4">Rhodanese-like domain-containing protein</fullName>
    </submittedName>
</protein>
<evidence type="ECO:0000256" key="2">
    <source>
        <dbReference type="SAM" id="SignalP"/>
    </source>
</evidence>
<comment type="caution">
    <text evidence="4">The sequence shown here is derived from an EMBL/GenBank/DDBJ whole genome shotgun (WGS) entry which is preliminary data.</text>
</comment>
<dbReference type="SMART" id="SM00450">
    <property type="entry name" value="RHOD"/>
    <property type="match status" value="1"/>
</dbReference>